<dbReference type="Pfam" id="PF01844">
    <property type="entry name" value="HNH"/>
    <property type="match status" value="1"/>
</dbReference>
<sequence length="102" mass="12356">MLIAEKKLGDKFHIDHIKPVFRGWYEKPDRAGEDIINNLVPACIRCNLRKGTASIQKFREEIKRQIEILNKRNFNYKLAKDFRLVKETENEVVFWFEKYREK</sequence>
<reference evidence="2" key="1">
    <citation type="submission" date="2012-01" db="EMBL/GenBank/DDBJ databases">
        <title>The Genome Sequence of Treponema denticola H1-T.</title>
        <authorList>
            <consortium name="The Broad Institute Genome Sequencing Platform"/>
            <person name="Earl A."/>
            <person name="Ward D."/>
            <person name="Feldgarden M."/>
            <person name="Gevers D."/>
            <person name="Blanton J.M."/>
            <person name="Fenno C.J."/>
            <person name="Baranova O.V."/>
            <person name="Mathney J."/>
            <person name="Dewhirst F.E."/>
            <person name="Izard J."/>
            <person name="Young S.K."/>
            <person name="Zeng Q."/>
            <person name="Gargeya S."/>
            <person name="Fitzgerald M."/>
            <person name="Haas B."/>
            <person name="Abouelleil A."/>
            <person name="Alvarado L."/>
            <person name="Arachchi H.M."/>
            <person name="Berlin A."/>
            <person name="Chapman S.B."/>
            <person name="Gearin G."/>
            <person name="Goldberg J."/>
            <person name="Griggs A."/>
            <person name="Gujja S."/>
            <person name="Hansen M."/>
            <person name="Heiman D."/>
            <person name="Howarth C."/>
            <person name="Larimer J."/>
            <person name="Lui A."/>
            <person name="MacDonald P.J.P."/>
            <person name="McCowen C."/>
            <person name="Montmayeur A."/>
            <person name="Murphy C."/>
            <person name="Neiman D."/>
            <person name="Pearson M."/>
            <person name="Priest M."/>
            <person name="Roberts A."/>
            <person name="Saif S."/>
            <person name="Shea T."/>
            <person name="Sisk P."/>
            <person name="Stolte C."/>
            <person name="Sykes S."/>
            <person name="Wortman J."/>
            <person name="Nusbaum C."/>
            <person name="Birren B."/>
        </authorList>
    </citation>
    <scope>NUCLEOTIDE SEQUENCE [LARGE SCALE GENOMIC DNA]</scope>
    <source>
        <strain evidence="2">H1-T</strain>
    </source>
</reference>
<dbReference type="InterPro" id="IPR003615">
    <property type="entry name" value="HNH_nuc"/>
</dbReference>
<dbReference type="GO" id="GO:0008270">
    <property type="term" value="F:zinc ion binding"/>
    <property type="evidence" value="ECO:0007669"/>
    <property type="project" value="InterPro"/>
</dbReference>
<dbReference type="PATRIC" id="fig|999431.4.peg.101"/>
<dbReference type="EMBL" id="AGDW01000001">
    <property type="protein sequence ID" value="EMB34559.1"/>
    <property type="molecule type" value="Genomic_DNA"/>
</dbReference>
<comment type="caution">
    <text evidence="2">The sequence shown here is derived from an EMBL/GenBank/DDBJ whole genome shotgun (WGS) entry which is preliminary data.</text>
</comment>
<dbReference type="GO" id="GO:0003676">
    <property type="term" value="F:nucleic acid binding"/>
    <property type="evidence" value="ECO:0007669"/>
    <property type="project" value="InterPro"/>
</dbReference>
<proteinExistence type="predicted"/>
<gene>
    <name evidence="2" type="ORF">HMPREF9725_00098</name>
</gene>
<dbReference type="Gene3D" id="1.10.30.50">
    <property type="match status" value="1"/>
</dbReference>
<dbReference type="HOGENOM" id="CLU_140063_1_0_12"/>
<feature type="domain" description="HNH" evidence="1">
    <location>
        <begin position="10"/>
        <end position="51"/>
    </location>
</feature>
<dbReference type="RefSeq" id="WP_002686791.1">
    <property type="nucleotide sequence ID" value="NZ_CM001794.1"/>
</dbReference>
<organism evidence="2">
    <name type="scientific">Treponema denticola H1-T</name>
    <dbReference type="NCBI Taxonomy" id="999431"/>
    <lineage>
        <taxon>Bacteria</taxon>
        <taxon>Pseudomonadati</taxon>
        <taxon>Spirochaetota</taxon>
        <taxon>Spirochaetia</taxon>
        <taxon>Spirochaetales</taxon>
        <taxon>Treponemataceae</taxon>
        <taxon>Treponema</taxon>
    </lineage>
</organism>
<dbReference type="Proteomes" id="UP000011708">
    <property type="component" value="Chromosome"/>
</dbReference>
<name>M2CJX2_TREDN</name>
<dbReference type="AlphaFoldDB" id="M2CJX2"/>
<evidence type="ECO:0000259" key="1">
    <source>
        <dbReference type="Pfam" id="PF01844"/>
    </source>
</evidence>
<dbReference type="CDD" id="cd00085">
    <property type="entry name" value="HNHc"/>
    <property type="match status" value="1"/>
</dbReference>
<dbReference type="InterPro" id="IPR002711">
    <property type="entry name" value="HNH"/>
</dbReference>
<protein>
    <recommendedName>
        <fullName evidence="1">HNH domain-containing protein</fullName>
    </recommendedName>
</protein>
<dbReference type="GO" id="GO:0004519">
    <property type="term" value="F:endonuclease activity"/>
    <property type="evidence" value="ECO:0007669"/>
    <property type="project" value="InterPro"/>
</dbReference>
<accession>M2CJX2</accession>
<evidence type="ECO:0000313" key="2">
    <source>
        <dbReference type="EMBL" id="EMB34559.1"/>
    </source>
</evidence>